<evidence type="ECO:0000313" key="3">
    <source>
        <dbReference type="EMBL" id="PYH70135.1"/>
    </source>
</evidence>
<keyword evidence="2" id="KW-1133">Transmembrane helix</keyword>
<dbReference type="AlphaFoldDB" id="A0A319BBQ8"/>
<organism evidence="3 4">
    <name type="scientific">Aspergillus vadensis (strain CBS 113365 / IMI 142717 / IBT 24658)</name>
    <dbReference type="NCBI Taxonomy" id="1448311"/>
    <lineage>
        <taxon>Eukaryota</taxon>
        <taxon>Fungi</taxon>
        <taxon>Dikarya</taxon>
        <taxon>Ascomycota</taxon>
        <taxon>Pezizomycotina</taxon>
        <taxon>Eurotiomycetes</taxon>
        <taxon>Eurotiomycetidae</taxon>
        <taxon>Eurotiales</taxon>
        <taxon>Aspergillaceae</taxon>
        <taxon>Aspergillus</taxon>
        <taxon>Aspergillus subgen. Circumdati</taxon>
    </lineage>
</organism>
<feature type="compositionally biased region" description="Basic residues" evidence="1">
    <location>
        <begin position="1"/>
        <end position="12"/>
    </location>
</feature>
<dbReference type="RefSeq" id="XP_025563929.1">
    <property type="nucleotide sequence ID" value="XM_025712549.1"/>
</dbReference>
<name>A0A319BBQ8_ASPVC</name>
<keyword evidence="2" id="KW-0472">Membrane</keyword>
<feature type="region of interest" description="Disordered" evidence="1">
    <location>
        <begin position="1"/>
        <end position="82"/>
    </location>
</feature>
<feature type="transmembrane region" description="Helical" evidence="2">
    <location>
        <begin position="270"/>
        <end position="292"/>
    </location>
</feature>
<dbReference type="Proteomes" id="UP000248405">
    <property type="component" value="Unassembled WGS sequence"/>
</dbReference>
<accession>A0A319BBQ8</accession>
<evidence type="ECO:0000256" key="1">
    <source>
        <dbReference type="SAM" id="MobiDB-lite"/>
    </source>
</evidence>
<evidence type="ECO:0000256" key="2">
    <source>
        <dbReference type="SAM" id="Phobius"/>
    </source>
</evidence>
<dbReference type="OrthoDB" id="10293826at2759"/>
<protein>
    <submittedName>
        <fullName evidence="3">Uncharacterized protein</fullName>
    </submittedName>
</protein>
<gene>
    <name evidence="3" type="ORF">BO88DRAFT_487556</name>
</gene>
<dbReference type="GeneID" id="37217141"/>
<keyword evidence="2" id="KW-0812">Transmembrane</keyword>
<proteinExistence type="predicted"/>
<evidence type="ECO:0000313" key="4">
    <source>
        <dbReference type="Proteomes" id="UP000248405"/>
    </source>
</evidence>
<sequence>MPSSSKARKAKMVKNQPSIKKYFKRKQDEVKAPIPATSRPIKRRRACGLDDGSDGDGSGCKDSVPENKLPSSEGDRKLDSVQKASPSLLKCGESEMDCVHPATLPDDDSALISDGEQDVIDVEVGDNEYIACPDDDVEVNDKFEVIVTYATHRLTTPVKTDTKFLIQRRFRVSDPEDRIRMRAGQEVQHADMSLDSELDIQYDELSIQCISASSSKVFRVSDPEYWLGVDDSGIVRDEKSLFYPGDVDGDAKFEEGGPQIVFEKGVVLEALYLPFMATGAVLSLVIWITWAIPAVKPV</sequence>
<reference evidence="3" key="1">
    <citation type="submission" date="2016-12" db="EMBL/GenBank/DDBJ databases">
        <title>The genomes of Aspergillus section Nigri reveals drivers in fungal speciation.</title>
        <authorList>
            <consortium name="DOE Joint Genome Institute"/>
            <person name="Vesth T.C."/>
            <person name="Nybo J."/>
            <person name="Theobald S."/>
            <person name="Brandl J."/>
            <person name="Frisvad J.C."/>
            <person name="Nielsen K.F."/>
            <person name="Lyhne E.K."/>
            <person name="Kogle M.E."/>
            <person name="Kuo A."/>
            <person name="Riley R."/>
            <person name="Clum A."/>
            <person name="Nolan M."/>
            <person name="Lipzen A."/>
            <person name="Salamov A."/>
            <person name="Henrissat B."/>
            <person name="Wiebenga A."/>
            <person name="De Vries R.P."/>
            <person name="Grigoriev I.V."/>
            <person name="Mortensen U.H."/>
            <person name="Andersen M.R."/>
            <person name="Baker S.E."/>
        </authorList>
    </citation>
    <scope>NUCLEOTIDE SEQUENCE [LARGE SCALE GENOMIC DNA]</scope>
    <source>
        <strain evidence="3">CBS 113365</strain>
    </source>
</reference>
<keyword evidence="4" id="KW-1185">Reference proteome</keyword>
<dbReference type="EMBL" id="KZ821622">
    <property type="protein sequence ID" value="PYH70135.1"/>
    <property type="molecule type" value="Genomic_DNA"/>
</dbReference>